<name>A0A1E1KHC1_9HELO</name>
<keyword evidence="2" id="KW-1185">Reference proteome</keyword>
<protein>
    <submittedName>
        <fullName evidence="1">Uncharacterized protein</fullName>
    </submittedName>
</protein>
<organism evidence="1 2">
    <name type="scientific">Rhynchosporium agropyri</name>
    <dbReference type="NCBI Taxonomy" id="914238"/>
    <lineage>
        <taxon>Eukaryota</taxon>
        <taxon>Fungi</taxon>
        <taxon>Dikarya</taxon>
        <taxon>Ascomycota</taxon>
        <taxon>Pezizomycotina</taxon>
        <taxon>Leotiomycetes</taxon>
        <taxon>Helotiales</taxon>
        <taxon>Ploettnerulaceae</taxon>
        <taxon>Rhynchosporium</taxon>
    </lineage>
</organism>
<gene>
    <name evidence="1" type="ORF">RAG0_06533</name>
</gene>
<evidence type="ECO:0000313" key="2">
    <source>
        <dbReference type="Proteomes" id="UP000178912"/>
    </source>
</evidence>
<reference evidence="2" key="1">
    <citation type="submission" date="2016-03" db="EMBL/GenBank/DDBJ databases">
        <authorList>
            <person name="Guldener U."/>
        </authorList>
    </citation>
    <scope>NUCLEOTIDE SEQUENCE [LARGE SCALE GENOMIC DNA]</scope>
    <source>
        <strain evidence="2">04CH-RAC-A.6.1</strain>
    </source>
</reference>
<accession>A0A1E1KHC1</accession>
<proteinExistence type="predicted"/>
<dbReference type="EMBL" id="FJUX01000032">
    <property type="protein sequence ID" value="CZS97456.1"/>
    <property type="molecule type" value="Genomic_DNA"/>
</dbReference>
<dbReference type="Proteomes" id="UP000178912">
    <property type="component" value="Unassembled WGS sequence"/>
</dbReference>
<evidence type="ECO:0000313" key="1">
    <source>
        <dbReference type="EMBL" id="CZS97456.1"/>
    </source>
</evidence>
<sequence length="50" mass="5738">MTGWVTCLFHKELHARIELKLENPKWPSAAEANWSQIQNTQTLRSSSEAV</sequence>
<dbReference type="AlphaFoldDB" id="A0A1E1KHC1"/>